<keyword evidence="3" id="KW-1185">Reference proteome</keyword>
<dbReference type="EMBL" id="CP000839">
    <property type="protein sequence ID" value="ABW31835.1"/>
    <property type="molecule type" value="Genomic_DNA"/>
</dbReference>
<evidence type="ECO:0000313" key="3">
    <source>
        <dbReference type="Proteomes" id="UP000000268"/>
    </source>
</evidence>
<dbReference type="RefSeq" id="WP_012166987.1">
    <property type="nucleotide sequence ID" value="NC_009927.1"/>
</dbReference>
<dbReference type="AlphaFoldDB" id="A8ZM66"/>
<proteinExistence type="predicted"/>
<feature type="compositionally biased region" description="Basic and acidic residues" evidence="1">
    <location>
        <begin position="70"/>
        <end position="80"/>
    </location>
</feature>
<dbReference type="KEGG" id="amr:AM1_B0110"/>
<evidence type="ECO:0000313" key="2">
    <source>
        <dbReference type="EMBL" id="ABW31835.1"/>
    </source>
</evidence>
<organism evidence="2 3">
    <name type="scientific">Acaryochloris marina (strain MBIC 11017)</name>
    <dbReference type="NCBI Taxonomy" id="329726"/>
    <lineage>
        <taxon>Bacteria</taxon>
        <taxon>Bacillati</taxon>
        <taxon>Cyanobacteriota</taxon>
        <taxon>Cyanophyceae</taxon>
        <taxon>Acaryochloridales</taxon>
        <taxon>Acaryochloridaceae</taxon>
        <taxon>Acaryochloris</taxon>
    </lineage>
</organism>
<feature type="compositionally biased region" description="Polar residues" evidence="1">
    <location>
        <begin position="81"/>
        <end position="90"/>
    </location>
</feature>
<feature type="compositionally biased region" description="Basic and acidic residues" evidence="1">
    <location>
        <begin position="39"/>
        <end position="58"/>
    </location>
</feature>
<feature type="region of interest" description="Disordered" evidence="1">
    <location>
        <begin position="1"/>
        <end position="96"/>
    </location>
</feature>
<keyword evidence="2" id="KW-0614">Plasmid</keyword>
<dbReference type="OrthoDB" id="9821972at2"/>
<evidence type="ECO:0000256" key="1">
    <source>
        <dbReference type="SAM" id="MobiDB-lite"/>
    </source>
</evidence>
<accession>A8ZM66</accession>
<protein>
    <submittedName>
        <fullName evidence="2">Uncharacterized protein</fullName>
    </submittedName>
</protein>
<name>A8ZM66_ACAM1</name>
<reference evidence="2 3" key="1">
    <citation type="journal article" date="2008" name="Proc. Natl. Acad. Sci. U.S.A.">
        <title>Niche adaptation and genome expansion in the chlorophyll d-producing cyanobacterium Acaryochloris marina.</title>
        <authorList>
            <person name="Swingley W.D."/>
            <person name="Chen M."/>
            <person name="Cheung P.C."/>
            <person name="Conrad A.L."/>
            <person name="Dejesa L.C."/>
            <person name="Hao J."/>
            <person name="Honchak B.M."/>
            <person name="Karbach L.E."/>
            <person name="Kurdoglu A."/>
            <person name="Lahiri S."/>
            <person name="Mastrian S.D."/>
            <person name="Miyashita H."/>
            <person name="Page L."/>
            <person name="Ramakrishna P."/>
            <person name="Satoh S."/>
            <person name="Sattley W.M."/>
            <person name="Shimada Y."/>
            <person name="Taylor H.L."/>
            <person name="Tomo T."/>
            <person name="Tsuchiya T."/>
            <person name="Wang Z.T."/>
            <person name="Raymond J."/>
            <person name="Mimuro M."/>
            <person name="Blankenship R.E."/>
            <person name="Touchman J.W."/>
        </authorList>
    </citation>
    <scope>NUCLEOTIDE SEQUENCE [LARGE SCALE GENOMIC DNA]</scope>
    <source>
        <strain evidence="3">MBIC 11017</strain>
        <plasmid evidence="3">Plasmid pREB2</plasmid>
    </source>
</reference>
<gene>
    <name evidence="2" type="ordered locus">AM1_B0110</name>
</gene>
<dbReference type="Proteomes" id="UP000000268">
    <property type="component" value="Plasmid pREB2"/>
</dbReference>
<geneLocation type="plasmid" evidence="2 3">
    <name>pREB2</name>
</geneLocation>
<sequence>MTNPIISLNPKPIPQTTTDQPNPAPSAPKLLSKTTFPKRAPEGTRPAKREPGHEELGGIRRIVRRTPRSAKPEYTPKTRTSETPQTSQPRTPRVSAELERRFRNLELKQKNLVEQTRTRGELEYLAVAKNGSGRFWITVAGTGKPFVRESFATPGFCWECAVEIEESFEILQVIELRPGETMERIGEMIGVWLERERVSRVWG</sequence>
<dbReference type="HOGENOM" id="CLU_115259_0_0_3"/>